<sequence length="202" mass="23933">MIPNARHNEDIFKRALYDRGHEEERRTPLGQPRKYWKSLIDPAFVRDVHSCEPSTCDTILSSYAFRPRQSNVKTFRYKYLLDIDGKGWSGRFKQLITSNSLVFESTIYPEWQAVEPWVHYVSVQVGMEDLYDTLMLFRGDACGKGAHEELGKKIATHGKVWSKRFWRREDLVAYFYRLMLEYVRVVSRDREEMSFHLGSHEV</sequence>
<dbReference type="InterPro" id="IPR006598">
    <property type="entry name" value="CAP10"/>
</dbReference>
<dbReference type="InterPro" id="IPR051091">
    <property type="entry name" value="O-Glucosyltr/Glycosyltrsf_90"/>
</dbReference>
<proteinExistence type="predicted"/>
<feature type="domain" description="Glycosyl transferase CAP10" evidence="1">
    <location>
        <begin position="70"/>
        <end position="186"/>
    </location>
</feature>
<dbReference type="Proteomes" id="UP000297245">
    <property type="component" value="Unassembled WGS sequence"/>
</dbReference>
<organism evidence="2 3">
    <name type="scientific">Dendrothele bispora (strain CBS 962.96)</name>
    <dbReference type="NCBI Taxonomy" id="1314807"/>
    <lineage>
        <taxon>Eukaryota</taxon>
        <taxon>Fungi</taxon>
        <taxon>Dikarya</taxon>
        <taxon>Basidiomycota</taxon>
        <taxon>Agaricomycotina</taxon>
        <taxon>Agaricomycetes</taxon>
        <taxon>Agaricomycetidae</taxon>
        <taxon>Agaricales</taxon>
        <taxon>Agaricales incertae sedis</taxon>
        <taxon>Dendrothele</taxon>
    </lineage>
</organism>
<evidence type="ECO:0000313" key="3">
    <source>
        <dbReference type="Proteomes" id="UP000297245"/>
    </source>
</evidence>
<dbReference type="EMBL" id="ML179133">
    <property type="protein sequence ID" value="THU98645.1"/>
    <property type="molecule type" value="Genomic_DNA"/>
</dbReference>
<evidence type="ECO:0000313" key="2">
    <source>
        <dbReference type="EMBL" id="THU98645.1"/>
    </source>
</evidence>
<protein>
    <recommendedName>
        <fullName evidence="1">Glycosyl transferase CAP10 domain-containing protein</fullName>
    </recommendedName>
</protein>
<accession>A0A4V4HGF7</accession>
<reference evidence="2 3" key="1">
    <citation type="journal article" date="2019" name="Nat. Ecol. Evol.">
        <title>Megaphylogeny resolves global patterns of mushroom evolution.</title>
        <authorList>
            <person name="Varga T."/>
            <person name="Krizsan K."/>
            <person name="Foldi C."/>
            <person name="Dima B."/>
            <person name="Sanchez-Garcia M."/>
            <person name="Sanchez-Ramirez S."/>
            <person name="Szollosi G.J."/>
            <person name="Szarkandi J.G."/>
            <person name="Papp V."/>
            <person name="Albert L."/>
            <person name="Andreopoulos W."/>
            <person name="Angelini C."/>
            <person name="Antonin V."/>
            <person name="Barry K.W."/>
            <person name="Bougher N.L."/>
            <person name="Buchanan P."/>
            <person name="Buyck B."/>
            <person name="Bense V."/>
            <person name="Catcheside P."/>
            <person name="Chovatia M."/>
            <person name="Cooper J."/>
            <person name="Damon W."/>
            <person name="Desjardin D."/>
            <person name="Finy P."/>
            <person name="Geml J."/>
            <person name="Haridas S."/>
            <person name="Hughes K."/>
            <person name="Justo A."/>
            <person name="Karasinski D."/>
            <person name="Kautmanova I."/>
            <person name="Kiss B."/>
            <person name="Kocsube S."/>
            <person name="Kotiranta H."/>
            <person name="LaButti K.M."/>
            <person name="Lechner B.E."/>
            <person name="Liimatainen K."/>
            <person name="Lipzen A."/>
            <person name="Lukacs Z."/>
            <person name="Mihaltcheva S."/>
            <person name="Morgado L.N."/>
            <person name="Niskanen T."/>
            <person name="Noordeloos M.E."/>
            <person name="Ohm R.A."/>
            <person name="Ortiz-Santana B."/>
            <person name="Ovrebo C."/>
            <person name="Racz N."/>
            <person name="Riley R."/>
            <person name="Savchenko A."/>
            <person name="Shiryaev A."/>
            <person name="Soop K."/>
            <person name="Spirin V."/>
            <person name="Szebenyi C."/>
            <person name="Tomsovsky M."/>
            <person name="Tulloss R.E."/>
            <person name="Uehling J."/>
            <person name="Grigoriev I.V."/>
            <person name="Vagvolgyi C."/>
            <person name="Papp T."/>
            <person name="Martin F.M."/>
            <person name="Miettinen O."/>
            <person name="Hibbett D.S."/>
            <person name="Nagy L.G."/>
        </authorList>
    </citation>
    <scope>NUCLEOTIDE SEQUENCE [LARGE SCALE GENOMIC DNA]</scope>
    <source>
        <strain evidence="2 3">CBS 962.96</strain>
    </source>
</reference>
<dbReference type="PANTHER" id="PTHR12203">
    <property type="entry name" value="KDEL LYS-ASP-GLU-LEU CONTAINING - RELATED"/>
    <property type="match status" value="1"/>
</dbReference>
<gene>
    <name evidence="2" type="ORF">K435DRAFT_964863</name>
</gene>
<evidence type="ECO:0000259" key="1">
    <source>
        <dbReference type="Pfam" id="PF05686"/>
    </source>
</evidence>
<name>A0A4V4HGF7_DENBC</name>
<dbReference type="AlphaFoldDB" id="A0A4V4HGF7"/>
<dbReference type="Pfam" id="PF05686">
    <property type="entry name" value="Glyco_transf_90"/>
    <property type="match status" value="1"/>
</dbReference>
<keyword evidence="3" id="KW-1185">Reference proteome</keyword>
<dbReference type="OrthoDB" id="541052at2759"/>
<dbReference type="PANTHER" id="PTHR12203:SF118">
    <property type="entry name" value="BETA-1,2-XYLOSYLTRANSFERASE 1"/>
    <property type="match status" value="1"/>
</dbReference>